<sequence length="179" mass="20468">MKCRQEQCTVTECTFDHQSSTNNSSQNRSINLESDTLALQKLPSAKPTMTFRSEKPCRYGDDCRNIVCRFKHKNRKKCNFLVNCVNLACTLDYSSLTNPSIYSRVQQRYLESRKQQEMIDDSSDDESDNQSTTSTESAMKHHFHLDDFSDTDSVTSVDSVKSERKVAPQVLKNTSFQPA</sequence>
<reference evidence="2 3" key="1">
    <citation type="journal article" date="2019" name="Sci. Rep.">
        <title>Nanopore sequencing improves the draft genome of the human pathogenic amoeba Naegleria fowleri.</title>
        <authorList>
            <person name="Liechti N."/>
            <person name="Schurch N."/>
            <person name="Bruggmann R."/>
            <person name="Wittwer M."/>
        </authorList>
    </citation>
    <scope>NUCLEOTIDE SEQUENCE [LARGE SCALE GENOMIC DNA]</scope>
    <source>
        <strain evidence="2 3">ATCC 30894</strain>
    </source>
</reference>
<evidence type="ECO:0000313" key="2">
    <source>
        <dbReference type="EMBL" id="KAF0982942.1"/>
    </source>
</evidence>
<evidence type="ECO:0000256" key="1">
    <source>
        <dbReference type="SAM" id="MobiDB-lite"/>
    </source>
</evidence>
<gene>
    <name evidence="2" type="ORF">FDP41_010921</name>
</gene>
<dbReference type="Gene3D" id="4.10.1000.30">
    <property type="match status" value="1"/>
</dbReference>
<dbReference type="Proteomes" id="UP000444721">
    <property type="component" value="Unassembled WGS sequence"/>
</dbReference>
<dbReference type="VEuPathDB" id="AmoebaDB:NfTy_015760"/>
<feature type="compositionally biased region" description="Acidic residues" evidence="1">
    <location>
        <begin position="118"/>
        <end position="128"/>
    </location>
</feature>
<comment type="caution">
    <text evidence="2">The sequence shown here is derived from an EMBL/GenBank/DDBJ whole genome shotgun (WGS) entry which is preliminary data.</text>
</comment>
<protein>
    <submittedName>
        <fullName evidence="2">Uncharacterized protein</fullName>
    </submittedName>
</protein>
<organism evidence="2 3">
    <name type="scientific">Naegleria fowleri</name>
    <name type="common">Brain eating amoeba</name>
    <dbReference type="NCBI Taxonomy" id="5763"/>
    <lineage>
        <taxon>Eukaryota</taxon>
        <taxon>Discoba</taxon>
        <taxon>Heterolobosea</taxon>
        <taxon>Tetramitia</taxon>
        <taxon>Eutetramitia</taxon>
        <taxon>Vahlkampfiidae</taxon>
        <taxon>Naegleria</taxon>
    </lineage>
</organism>
<dbReference type="VEuPathDB" id="AmoebaDB:FDP41_010921"/>
<dbReference type="RefSeq" id="XP_044567655.1">
    <property type="nucleotide sequence ID" value="XM_044701272.1"/>
</dbReference>
<accession>A0A6A5C7S2</accession>
<proteinExistence type="predicted"/>
<dbReference type="AlphaFoldDB" id="A0A6A5C7S2"/>
<dbReference type="EMBL" id="VFQX01000007">
    <property type="protein sequence ID" value="KAF0982942.1"/>
    <property type="molecule type" value="Genomic_DNA"/>
</dbReference>
<keyword evidence="3" id="KW-1185">Reference proteome</keyword>
<dbReference type="OrthoDB" id="438553at2759"/>
<name>A0A6A5C7S2_NAEFO</name>
<dbReference type="VEuPathDB" id="AmoebaDB:NF0053300"/>
<feature type="region of interest" description="Disordered" evidence="1">
    <location>
        <begin position="112"/>
        <end position="179"/>
    </location>
</feature>
<evidence type="ECO:0000313" key="3">
    <source>
        <dbReference type="Proteomes" id="UP000444721"/>
    </source>
</evidence>
<dbReference type="GeneID" id="68118136"/>